<accession>A0ABN6PW50</accession>
<proteinExistence type="predicted"/>
<sequence>MTEQRDADSPSTDSQQLTEPTDGATTKSVDDSWTNRIGGVWNKATTHLAQLLPVEQVAQTLVGWFSVSETQVAEILEKIRAELPTTEALLIGNPKLEKVQLSGD</sequence>
<dbReference type="Proteomes" id="UP001055453">
    <property type="component" value="Chromosome"/>
</dbReference>
<organism evidence="2 3">
    <name type="scientific">Nostoc cf. commune SO-36</name>
    <dbReference type="NCBI Taxonomy" id="449208"/>
    <lineage>
        <taxon>Bacteria</taxon>
        <taxon>Bacillati</taxon>
        <taxon>Cyanobacteriota</taxon>
        <taxon>Cyanophyceae</taxon>
        <taxon>Nostocales</taxon>
        <taxon>Nostocaceae</taxon>
        <taxon>Nostoc</taxon>
    </lineage>
</organism>
<dbReference type="EMBL" id="AP025732">
    <property type="protein sequence ID" value="BDI15282.1"/>
    <property type="molecule type" value="Genomic_DNA"/>
</dbReference>
<evidence type="ECO:0000256" key="1">
    <source>
        <dbReference type="SAM" id="MobiDB-lite"/>
    </source>
</evidence>
<feature type="region of interest" description="Disordered" evidence="1">
    <location>
        <begin position="1"/>
        <end position="32"/>
    </location>
</feature>
<name>A0ABN6PW50_NOSCO</name>
<gene>
    <name evidence="2" type="ORF">ANSO36C_10840</name>
</gene>
<evidence type="ECO:0000313" key="2">
    <source>
        <dbReference type="EMBL" id="BDI15282.1"/>
    </source>
</evidence>
<protein>
    <submittedName>
        <fullName evidence="2">Uncharacterized protein</fullName>
    </submittedName>
</protein>
<reference evidence="2" key="1">
    <citation type="submission" date="2022-04" db="EMBL/GenBank/DDBJ databases">
        <title>Complete genome sequence of a cyanobacterium, Nostoc sp. SO-36, isolated in Antarctica.</title>
        <authorList>
            <person name="Kanesaki Y."/>
            <person name="Effendi D."/>
            <person name="Sakamoto T."/>
            <person name="Ohtani S."/>
            <person name="Awai K."/>
        </authorList>
    </citation>
    <scope>NUCLEOTIDE SEQUENCE</scope>
    <source>
        <strain evidence="2">SO-36</strain>
    </source>
</reference>
<keyword evidence="3" id="KW-1185">Reference proteome</keyword>
<evidence type="ECO:0000313" key="3">
    <source>
        <dbReference type="Proteomes" id="UP001055453"/>
    </source>
</evidence>
<feature type="compositionally biased region" description="Polar residues" evidence="1">
    <location>
        <begin position="9"/>
        <end position="32"/>
    </location>
</feature>